<protein>
    <submittedName>
        <fullName evidence="2">Sulfurase</fullName>
    </submittedName>
</protein>
<feature type="domain" description="MOSC" evidence="1">
    <location>
        <begin position="49"/>
        <end position="174"/>
    </location>
</feature>
<dbReference type="GO" id="GO:0030170">
    <property type="term" value="F:pyridoxal phosphate binding"/>
    <property type="evidence" value="ECO:0007669"/>
    <property type="project" value="InterPro"/>
</dbReference>
<name>A0A221JW27_9RHOB</name>
<dbReference type="PROSITE" id="PS51340">
    <property type="entry name" value="MOSC"/>
    <property type="match status" value="1"/>
</dbReference>
<evidence type="ECO:0000313" key="2">
    <source>
        <dbReference type="EMBL" id="ASM70946.1"/>
    </source>
</evidence>
<sequence length="175" mass="18521">MQTKQETLIGSCAAQRGVAMLLMADLLAHHARNGRVDWIGLRPGRRAEVVAETQVQVAFSGLEGDRARAGKRAVTLIQAEHLPVIAGLLGVDRVTPETLRRNLVISGINLGALKGREIAIGAAVLRVSVICAPCSRMEEVFGHGGYNAVRGHGGWCAEVVTPGLVATGDMVRVVD</sequence>
<dbReference type="EMBL" id="CP022415">
    <property type="protein sequence ID" value="ASM70946.1"/>
    <property type="molecule type" value="Genomic_DNA"/>
</dbReference>
<evidence type="ECO:0000259" key="1">
    <source>
        <dbReference type="PROSITE" id="PS51340"/>
    </source>
</evidence>
<dbReference type="GO" id="GO:0003824">
    <property type="term" value="F:catalytic activity"/>
    <property type="evidence" value="ECO:0007669"/>
    <property type="project" value="InterPro"/>
</dbReference>
<keyword evidence="3" id="KW-1185">Reference proteome</keyword>
<dbReference type="Gene3D" id="2.40.33.20">
    <property type="entry name" value="PK beta-barrel domain-like"/>
    <property type="match status" value="1"/>
</dbReference>
<dbReference type="KEGG" id="spse:SULPSESMR1_00107"/>
<dbReference type="InterPro" id="IPR011037">
    <property type="entry name" value="Pyrv_Knase-like_insert_dom_sf"/>
</dbReference>
<dbReference type="SUPFAM" id="SSF50800">
    <property type="entry name" value="PK beta-barrel domain-like"/>
    <property type="match status" value="1"/>
</dbReference>
<dbReference type="AlphaFoldDB" id="A0A221JW27"/>
<dbReference type="Pfam" id="PF03473">
    <property type="entry name" value="MOSC"/>
    <property type="match status" value="1"/>
</dbReference>
<organism evidence="2 3">
    <name type="scientific">Pseudosulfitobacter pseudonitzschiae</name>
    <dbReference type="NCBI Taxonomy" id="1402135"/>
    <lineage>
        <taxon>Bacteria</taxon>
        <taxon>Pseudomonadati</taxon>
        <taxon>Pseudomonadota</taxon>
        <taxon>Alphaproteobacteria</taxon>
        <taxon>Rhodobacterales</taxon>
        <taxon>Roseobacteraceae</taxon>
        <taxon>Pseudosulfitobacter</taxon>
    </lineage>
</organism>
<reference evidence="2 3" key="1">
    <citation type="submission" date="2017-07" db="EMBL/GenBank/DDBJ databases">
        <title>Genome Sequence of Sulfitobacter pseudonitzschiae Strain SMR1 Isolated from a culture of the Diatom Skeletonema marinoi.</title>
        <authorList>
            <person name="Topel M."/>
            <person name="Pinder M.I.M."/>
            <person name="Johansson O.N."/>
            <person name="Kourtchenko O."/>
            <person name="Godhe A."/>
            <person name="Clarke A.K."/>
        </authorList>
    </citation>
    <scope>NUCLEOTIDE SEQUENCE [LARGE SCALE GENOMIC DNA]</scope>
    <source>
        <strain evidence="2 3">SMR1</strain>
    </source>
</reference>
<dbReference type="Proteomes" id="UP000199754">
    <property type="component" value="Chromosome"/>
</dbReference>
<evidence type="ECO:0000313" key="3">
    <source>
        <dbReference type="Proteomes" id="UP000199754"/>
    </source>
</evidence>
<gene>
    <name evidence="2" type="ORF">SULPSESMR1_00107</name>
</gene>
<dbReference type="GO" id="GO:0030151">
    <property type="term" value="F:molybdenum ion binding"/>
    <property type="evidence" value="ECO:0007669"/>
    <property type="project" value="InterPro"/>
</dbReference>
<dbReference type="PANTHER" id="PTHR36930:SF1">
    <property type="entry name" value="MOSC DOMAIN-CONTAINING PROTEIN"/>
    <property type="match status" value="1"/>
</dbReference>
<dbReference type="PANTHER" id="PTHR36930">
    <property type="entry name" value="METAL-SULFUR CLUSTER BIOSYNTHESIS PROTEINS YUAD-RELATED"/>
    <property type="match status" value="1"/>
</dbReference>
<dbReference type="InterPro" id="IPR052716">
    <property type="entry name" value="MOSC_domain"/>
</dbReference>
<proteinExistence type="predicted"/>
<dbReference type="STRING" id="1402135.SAMN05444149_102158"/>
<accession>A0A221JW27</accession>
<dbReference type="InterPro" id="IPR005302">
    <property type="entry name" value="MoCF_Sase_C"/>
</dbReference>